<dbReference type="VEuPathDB" id="AmoebaDB:ACA1_246530"/>
<keyword evidence="1" id="KW-0732">Signal</keyword>
<reference evidence="2 3" key="1">
    <citation type="journal article" date="2013" name="Genome Biol.">
        <title>Genome of Acanthamoeba castellanii highlights extensive lateral gene transfer and early evolution of tyrosine kinase signaling.</title>
        <authorList>
            <person name="Clarke M."/>
            <person name="Lohan A.J."/>
            <person name="Liu B."/>
            <person name="Lagkouvardos I."/>
            <person name="Roy S."/>
            <person name="Zafar N."/>
            <person name="Bertelli C."/>
            <person name="Schilde C."/>
            <person name="Kianianmomeni A."/>
            <person name="Burglin T.R."/>
            <person name="Frech C."/>
            <person name="Turcotte B."/>
            <person name="Kopec K.O."/>
            <person name="Synnott J.M."/>
            <person name="Choo C."/>
            <person name="Paponov I."/>
            <person name="Finkler A."/>
            <person name="Soon Heng Tan C."/>
            <person name="Hutchins A.P."/>
            <person name="Weinmeier T."/>
            <person name="Rattei T."/>
            <person name="Chu J.S."/>
            <person name="Gimenez G."/>
            <person name="Irimia M."/>
            <person name="Rigden D.J."/>
            <person name="Fitzpatrick D.A."/>
            <person name="Lorenzo-Morales J."/>
            <person name="Bateman A."/>
            <person name="Chiu C.H."/>
            <person name="Tang P."/>
            <person name="Hegemann P."/>
            <person name="Fromm H."/>
            <person name="Raoult D."/>
            <person name="Greub G."/>
            <person name="Miranda-Saavedra D."/>
            <person name="Chen N."/>
            <person name="Nash P."/>
            <person name="Ginger M.L."/>
            <person name="Horn M."/>
            <person name="Schaap P."/>
            <person name="Caler L."/>
            <person name="Loftus B."/>
        </authorList>
    </citation>
    <scope>NUCLEOTIDE SEQUENCE [LARGE SCALE GENOMIC DNA]</scope>
    <source>
        <strain evidence="2 3">Neff</strain>
    </source>
</reference>
<keyword evidence="3" id="KW-1185">Reference proteome</keyword>
<evidence type="ECO:0000313" key="3">
    <source>
        <dbReference type="Proteomes" id="UP000011083"/>
    </source>
</evidence>
<sequence length="154" mass="15967">MGGRLLRSLFGLALLAGLFAVASSSTGVGVPTTTYNDQFPGGVESYRGRRAVDESTQCVYVASLKTSMDSGNVGLKGSVVAYNESGLAVATFTSMPLAVAVDPVSYSLFVSTPANIQQYDISANLASGQMSCPCSFSTLSVGESVIQLRHTPPL</sequence>
<feature type="chain" id="PRO_5003990160" evidence="1">
    <location>
        <begin position="25"/>
        <end position="154"/>
    </location>
</feature>
<dbReference type="EMBL" id="KB008093">
    <property type="protein sequence ID" value="ELR13490.1"/>
    <property type="molecule type" value="Genomic_DNA"/>
</dbReference>
<evidence type="ECO:0000256" key="1">
    <source>
        <dbReference type="SAM" id="SignalP"/>
    </source>
</evidence>
<protein>
    <submittedName>
        <fullName evidence="2">Uncharacterized protein</fullName>
    </submittedName>
</protein>
<name>L8GK78_ACACF</name>
<dbReference type="GeneID" id="14913820"/>
<accession>L8GK78</accession>
<proteinExistence type="predicted"/>
<gene>
    <name evidence="2" type="ORF">ACA1_246530</name>
</gene>
<dbReference type="RefSeq" id="XP_004335503.1">
    <property type="nucleotide sequence ID" value="XM_004335455.1"/>
</dbReference>
<organism evidence="2 3">
    <name type="scientific">Acanthamoeba castellanii (strain ATCC 30010 / Neff)</name>
    <dbReference type="NCBI Taxonomy" id="1257118"/>
    <lineage>
        <taxon>Eukaryota</taxon>
        <taxon>Amoebozoa</taxon>
        <taxon>Discosea</taxon>
        <taxon>Longamoebia</taxon>
        <taxon>Centramoebida</taxon>
        <taxon>Acanthamoebidae</taxon>
        <taxon>Acanthamoeba</taxon>
    </lineage>
</organism>
<evidence type="ECO:0000313" key="2">
    <source>
        <dbReference type="EMBL" id="ELR13490.1"/>
    </source>
</evidence>
<dbReference type="KEGG" id="acan:ACA1_246530"/>
<feature type="signal peptide" evidence="1">
    <location>
        <begin position="1"/>
        <end position="24"/>
    </location>
</feature>
<dbReference type="AlphaFoldDB" id="L8GK78"/>
<dbReference type="Proteomes" id="UP000011083">
    <property type="component" value="Unassembled WGS sequence"/>
</dbReference>